<dbReference type="Pfam" id="PF17667">
    <property type="entry name" value="Pkinase_fungal"/>
    <property type="match status" value="1"/>
</dbReference>
<protein>
    <recommendedName>
        <fullName evidence="2">Fungal-type protein kinase domain-containing protein</fullName>
    </recommendedName>
</protein>
<feature type="compositionally biased region" description="Basic and acidic residues" evidence="1">
    <location>
        <begin position="75"/>
        <end position="86"/>
    </location>
</feature>
<dbReference type="Proteomes" id="UP000053989">
    <property type="component" value="Unassembled WGS sequence"/>
</dbReference>
<feature type="compositionally biased region" description="Basic and acidic residues" evidence="1">
    <location>
        <begin position="96"/>
        <end position="111"/>
    </location>
</feature>
<name>A0A0C3EE23_9AGAM</name>
<dbReference type="OrthoDB" id="5569250at2759"/>
<organism evidence="3 4">
    <name type="scientific">Scleroderma citrinum Foug A</name>
    <dbReference type="NCBI Taxonomy" id="1036808"/>
    <lineage>
        <taxon>Eukaryota</taxon>
        <taxon>Fungi</taxon>
        <taxon>Dikarya</taxon>
        <taxon>Basidiomycota</taxon>
        <taxon>Agaricomycotina</taxon>
        <taxon>Agaricomycetes</taxon>
        <taxon>Agaricomycetidae</taxon>
        <taxon>Boletales</taxon>
        <taxon>Sclerodermatineae</taxon>
        <taxon>Sclerodermataceae</taxon>
        <taxon>Scleroderma</taxon>
    </lineage>
</organism>
<reference evidence="3 4" key="1">
    <citation type="submission" date="2014-04" db="EMBL/GenBank/DDBJ databases">
        <authorList>
            <consortium name="DOE Joint Genome Institute"/>
            <person name="Kuo A."/>
            <person name="Kohler A."/>
            <person name="Nagy L.G."/>
            <person name="Floudas D."/>
            <person name="Copeland A."/>
            <person name="Barry K.W."/>
            <person name="Cichocki N."/>
            <person name="Veneault-Fourrey C."/>
            <person name="LaButti K."/>
            <person name="Lindquist E.A."/>
            <person name="Lipzen A."/>
            <person name="Lundell T."/>
            <person name="Morin E."/>
            <person name="Murat C."/>
            <person name="Sun H."/>
            <person name="Tunlid A."/>
            <person name="Henrissat B."/>
            <person name="Grigoriev I.V."/>
            <person name="Hibbett D.S."/>
            <person name="Martin F."/>
            <person name="Nordberg H.P."/>
            <person name="Cantor M.N."/>
            <person name="Hua S.X."/>
        </authorList>
    </citation>
    <scope>NUCLEOTIDE SEQUENCE [LARGE SCALE GENOMIC DNA]</scope>
    <source>
        <strain evidence="3 4">Foug A</strain>
    </source>
</reference>
<accession>A0A0C3EE23</accession>
<keyword evidence="4" id="KW-1185">Reference proteome</keyword>
<dbReference type="HOGENOM" id="CLU_2159878_0_0_1"/>
<dbReference type="EMBL" id="KN822004">
    <property type="protein sequence ID" value="KIM70940.1"/>
    <property type="molecule type" value="Genomic_DNA"/>
</dbReference>
<dbReference type="AlphaFoldDB" id="A0A0C3EE23"/>
<feature type="domain" description="Fungal-type protein kinase" evidence="2">
    <location>
        <begin position="4"/>
        <end position="51"/>
    </location>
</feature>
<reference evidence="4" key="2">
    <citation type="submission" date="2015-01" db="EMBL/GenBank/DDBJ databases">
        <title>Evolutionary Origins and Diversification of the Mycorrhizal Mutualists.</title>
        <authorList>
            <consortium name="DOE Joint Genome Institute"/>
            <consortium name="Mycorrhizal Genomics Consortium"/>
            <person name="Kohler A."/>
            <person name="Kuo A."/>
            <person name="Nagy L.G."/>
            <person name="Floudas D."/>
            <person name="Copeland A."/>
            <person name="Barry K.W."/>
            <person name="Cichocki N."/>
            <person name="Veneault-Fourrey C."/>
            <person name="LaButti K."/>
            <person name="Lindquist E.A."/>
            <person name="Lipzen A."/>
            <person name="Lundell T."/>
            <person name="Morin E."/>
            <person name="Murat C."/>
            <person name="Riley R."/>
            <person name="Ohm R."/>
            <person name="Sun H."/>
            <person name="Tunlid A."/>
            <person name="Henrissat B."/>
            <person name="Grigoriev I.V."/>
            <person name="Hibbett D.S."/>
            <person name="Martin F."/>
        </authorList>
    </citation>
    <scope>NUCLEOTIDE SEQUENCE [LARGE SCALE GENOMIC DNA]</scope>
    <source>
        <strain evidence="4">Foug A</strain>
    </source>
</reference>
<evidence type="ECO:0000256" key="1">
    <source>
        <dbReference type="SAM" id="MobiDB-lite"/>
    </source>
</evidence>
<feature type="region of interest" description="Disordered" evidence="1">
    <location>
        <begin position="57"/>
        <end position="111"/>
    </location>
</feature>
<proteinExistence type="predicted"/>
<evidence type="ECO:0000313" key="4">
    <source>
        <dbReference type="Proteomes" id="UP000053989"/>
    </source>
</evidence>
<evidence type="ECO:0000259" key="2">
    <source>
        <dbReference type="Pfam" id="PF17667"/>
    </source>
</evidence>
<dbReference type="InParanoid" id="A0A0C3EE23"/>
<evidence type="ECO:0000313" key="3">
    <source>
        <dbReference type="EMBL" id="KIM70940.1"/>
    </source>
</evidence>
<sequence length="111" mass="12519">MELVGTPLSEFKTIHELLSILIDILDTHMTLFEKFRILHHDISINNTMIYVADIPESEGNKDEGCSGGSSNGGRPQKDNGGLHHPEALGNEAVDTQEDKHAQWDRERWQQI</sequence>
<dbReference type="InterPro" id="IPR040976">
    <property type="entry name" value="Pkinase_fungal"/>
</dbReference>
<gene>
    <name evidence="3" type="ORF">SCLCIDRAFT_18893</name>
</gene>